<dbReference type="EMBL" id="QFNN01000057">
    <property type="protein sequence ID" value="PZO89487.1"/>
    <property type="molecule type" value="Genomic_DNA"/>
</dbReference>
<evidence type="ECO:0000259" key="6">
    <source>
        <dbReference type="PROSITE" id="PS50977"/>
    </source>
</evidence>
<evidence type="ECO:0000256" key="4">
    <source>
        <dbReference type="ARBA" id="ARBA00023163"/>
    </source>
</evidence>
<evidence type="ECO:0000256" key="1">
    <source>
        <dbReference type="ARBA" id="ARBA00022491"/>
    </source>
</evidence>
<dbReference type="SUPFAM" id="SSF48498">
    <property type="entry name" value="Tetracyclin repressor-like, C-terminal domain"/>
    <property type="match status" value="1"/>
</dbReference>
<keyword evidence="1" id="KW-0678">Repressor</keyword>
<sequence>MSRAAFHRADPDVRRLELIEAAARVLARSGATGASVRAICAEAGVSPGLLGHYFAGVDALIAETYRHVGEKVAGVHGAAMLAAGDDPRAQLRAYVTASFGPEIVDRALLSTWLAFWSLVISDPAIAALHGDIYADYRRTIESLVARCAPQRDARIAAIAIGALVDGLWLELSLDPSVFTPAEACAIVEDYLEKLI</sequence>
<dbReference type="PANTHER" id="PTHR30055">
    <property type="entry name" value="HTH-TYPE TRANSCRIPTIONAL REGULATOR RUTR"/>
    <property type="match status" value="1"/>
</dbReference>
<keyword evidence="2" id="KW-0805">Transcription regulation</keyword>
<dbReference type="InterPro" id="IPR001647">
    <property type="entry name" value="HTH_TetR"/>
</dbReference>
<dbReference type="PANTHER" id="PTHR30055:SF234">
    <property type="entry name" value="HTH-TYPE TRANSCRIPTIONAL REGULATOR BETI"/>
    <property type="match status" value="1"/>
</dbReference>
<organism evidence="7 8">
    <name type="scientific">Sphingomonas sanxanigenens</name>
    <dbReference type="NCBI Taxonomy" id="397260"/>
    <lineage>
        <taxon>Bacteria</taxon>
        <taxon>Pseudomonadati</taxon>
        <taxon>Pseudomonadota</taxon>
        <taxon>Alphaproteobacteria</taxon>
        <taxon>Sphingomonadales</taxon>
        <taxon>Sphingomonadaceae</taxon>
        <taxon>Sphingomonas</taxon>
    </lineage>
</organism>
<dbReference type="Proteomes" id="UP000249066">
    <property type="component" value="Unassembled WGS sequence"/>
</dbReference>
<dbReference type="NCBIfam" id="NF001978">
    <property type="entry name" value="PRK00767.1"/>
    <property type="match status" value="1"/>
</dbReference>
<dbReference type="GO" id="GO:0003700">
    <property type="term" value="F:DNA-binding transcription factor activity"/>
    <property type="evidence" value="ECO:0007669"/>
    <property type="project" value="TreeGrafter"/>
</dbReference>
<feature type="DNA-binding region" description="H-T-H motif" evidence="5">
    <location>
        <begin position="35"/>
        <end position="54"/>
    </location>
</feature>
<accession>A0A2W5A8D6</accession>
<evidence type="ECO:0000313" key="8">
    <source>
        <dbReference type="Proteomes" id="UP000249066"/>
    </source>
</evidence>
<evidence type="ECO:0000313" key="7">
    <source>
        <dbReference type="EMBL" id="PZO89487.1"/>
    </source>
</evidence>
<proteinExistence type="predicted"/>
<dbReference type="Gene3D" id="1.10.357.10">
    <property type="entry name" value="Tetracycline Repressor, domain 2"/>
    <property type="match status" value="1"/>
</dbReference>
<dbReference type="AlphaFoldDB" id="A0A2W5A8D6"/>
<dbReference type="InterPro" id="IPR050109">
    <property type="entry name" value="HTH-type_TetR-like_transc_reg"/>
</dbReference>
<evidence type="ECO:0000256" key="3">
    <source>
        <dbReference type="ARBA" id="ARBA00023125"/>
    </source>
</evidence>
<comment type="caution">
    <text evidence="7">The sequence shown here is derived from an EMBL/GenBank/DDBJ whole genome shotgun (WGS) entry which is preliminary data.</text>
</comment>
<dbReference type="InterPro" id="IPR036271">
    <property type="entry name" value="Tet_transcr_reg_TetR-rel_C_sf"/>
</dbReference>
<keyword evidence="4" id="KW-0804">Transcription</keyword>
<evidence type="ECO:0000256" key="5">
    <source>
        <dbReference type="PROSITE-ProRule" id="PRU00335"/>
    </source>
</evidence>
<dbReference type="InterPro" id="IPR009057">
    <property type="entry name" value="Homeodomain-like_sf"/>
</dbReference>
<dbReference type="PROSITE" id="PS50977">
    <property type="entry name" value="HTH_TETR_2"/>
    <property type="match status" value="1"/>
</dbReference>
<dbReference type="SUPFAM" id="SSF46689">
    <property type="entry name" value="Homeodomain-like"/>
    <property type="match status" value="1"/>
</dbReference>
<gene>
    <name evidence="7" type="ORF">DI623_10085</name>
</gene>
<feature type="domain" description="HTH tetR-type" evidence="6">
    <location>
        <begin position="12"/>
        <end position="72"/>
    </location>
</feature>
<dbReference type="GO" id="GO:0000976">
    <property type="term" value="F:transcription cis-regulatory region binding"/>
    <property type="evidence" value="ECO:0007669"/>
    <property type="project" value="TreeGrafter"/>
</dbReference>
<evidence type="ECO:0000256" key="2">
    <source>
        <dbReference type="ARBA" id="ARBA00023015"/>
    </source>
</evidence>
<dbReference type="Pfam" id="PF00440">
    <property type="entry name" value="TetR_N"/>
    <property type="match status" value="1"/>
</dbReference>
<reference evidence="7 8" key="1">
    <citation type="submission" date="2017-08" db="EMBL/GenBank/DDBJ databases">
        <title>Infants hospitalized years apart are colonized by the same room-sourced microbial strains.</title>
        <authorList>
            <person name="Brooks B."/>
            <person name="Olm M.R."/>
            <person name="Firek B.A."/>
            <person name="Baker R."/>
            <person name="Thomas B.C."/>
            <person name="Morowitz M.J."/>
            <person name="Banfield J.F."/>
        </authorList>
    </citation>
    <scope>NUCLEOTIDE SEQUENCE [LARGE SCALE GENOMIC DNA]</scope>
    <source>
        <strain evidence="7">S2_018_000_R2_101</strain>
    </source>
</reference>
<name>A0A2W5A8D6_9SPHN</name>
<keyword evidence="3 5" id="KW-0238">DNA-binding</keyword>
<dbReference type="Pfam" id="PF13977">
    <property type="entry name" value="TetR_C_6"/>
    <property type="match status" value="1"/>
</dbReference>
<protein>
    <submittedName>
        <fullName evidence="7">Transcriptional regulator BetI</fullName>
    </submittedName>
</protein>
<dbReference type="InterPro" id="IPR039538">
    <property type="entry name" value="BetI_C"/>
</dbReference>